<sequence>MISKLEDLPNEILANIMEYISSPNDIYQAFNSLNQRFQTILQHLYLNIDISHENKQTLLSNRLFGSYCNRLCLFNICPSISLHKFSRLRSLTIKEPTESQVNSIRSSVLPLLEHLTAPPTMMIFDCLFGNEKQRWKRLHSCSFLRSPFPNWRNTWKPNSTLQKLTDICCSREILTQLLTLVPCLQYLHVEIPVIDDSTWKYPLHIDHLISLQFEFVSLNYNDVSALLGGNLRRLYLHIYRKDFPTDFSYLGTLIASNSPELKQFECIYEEENQVDINEVRHAHRIFKNCVLSQSEFDKSYKLICKSIRYD</sequence>
<evidence type="ECO:0000313" key="3">
    <source>
        <dbReference type="EMBL" id="CAF1441355.1"/>
    </source>
</evidence>
<feature type="domain" description="F-box" evidence="1">
    <location>
        <begin position="2"/>
        <end position="48"/>
    </location>
</feature>
<dbReference type="InterPro" id="IPR001810">
    <property type="entry name" value="F-box_dom"/>
</dbReference>
<dbReference type="PROSITE" id="PS50181">
    <property type="entry name" value="FBOX"/>
    <property type="match status" value="1"/>
</dbReference>
<keyword evidence="4" id="KW-1185">Reference proteome</keyword>
<protein>
    <recommendedName>
        <fullName evidence="1">F-box domain-containing protein</fullName>
    </recommendedName>
</protein>
<dbReference type="EMBL" id="CAJNOR010003719">
    <property type="protein sequence ID" value="CAF1441355.1"/>
    <property type="molecule type" value="Genomic_DNA"/>
</dbReference>
<dbReference type="EMBL" id="CAJNOJ010000178">
    <property type="protein sequence ID" value="CAF1248319.1"/>
    <property type="molecule type" value="Genomic_DNA"/>
</dbReference>
<organism evidence="3 4">
    <name type="scientific">Adineta ricciae</name>
    <name type="common">Rotifer</name>
    <dbReference type="NCBI Taxonomy" id="249248"/>
    <lineage>
        <taxon>Eukaryota</taxon>
        <taxon>Metazoa</taxon>
        <taxon>Spiralia</taxon>
        <taxon>Gnathifera</taxon>
        <taxon>Rotifera</taxon>
        <taxon>Eurotatoria</taxon>
        <taxon>Bdelloidea</taxon>
        <taxon>Adinetida</taxon>
        <taxon>Adinetidae</taxon>
        <taxon>Adineta</taxon>
    </lineage>
</organism>
<dbReference type="Proteomes" id="UP000663828">
    <property type="component" value="Unassembled WGS sequence"/>
</dbReference>
<gene>
    <name evidence="2" type="ORF">EDS130_LOCUS27831</name>
    <name evidence="3" type="ORF">XAT740_LOCUS36339</name>
</gene>
<dbReference type="OrthoDB" id="10052289at2759"/>
<name>A0A815NQA6_ADIRI</name>
<accession>A0A815NQA6</accession>
<evidence type="ECO:0000313" key="2">
    <source>
        <dbReference type="EMBL" id="CAF1248319.1"/>
    </source>
</evidence>
<proteinExistence type="predicted"/>
<dbReference type="AlphaFoldDB" id="A0A815NQA6"/>
<evidence type="ECO:0000259" key="1">
    <source>
        <dbReference type="PROSITE" id="PS50181"/>
    </source>
</evidence>
<evidence type="ECO:0000313" key="4">
    <source>
        <dbReference type="Proteomes" id="UP000663828"/>
    </source>
</evidence>
<comment type="caution">
    <text evidence="3">The sequence shown here is derived from an EMBL/GenBank/DDBJ whole genome shotgun (WGS) entry which is preliminary data.</text>
</comment>
<dbReference type="Proteomes" id="UP000663852">
    <property type="component" value="Unassembled WGS sequence"/>
</dbReference>
<reference evidence="3" key="1">
    <citation type="submission" date="2021-02" db="EMBL/GenBank/DDBJ databases">
        <authorList>
            <person name="Nowell W R."/>
        </authorList>
    </citation>
    <scope>NUCLEOTIDE SEQUENCE</scope>
</reference>